<accession>A0A1J5Q9C8</accession>
<organism evidence="2">
    <name type="scientific">mine drainage metagenome</name>
    <dbReference type="NCBI Taxonomy" id="410659"/>
    <lineage>
        <taxon>unclassified sequences</taxon>
        <taxon>metagenomes</taxon>
        <taxon>ecological metagenomes</taxon>
    </lineage>
</organism>
<protein>
    <submittedName>
        <fullName evidence="2">Uncharacterized protein</fullName>
    </submittedName>
</protein>
<evidence type="ECO:0000256" key="1">
    <source>
        <dbReference type="SAM" id="MobiDB-lite"/>
    </source>
</evidence>
<name>A0A1J5Q9C8_9ZZZZ</name>
<comment type="caution">
    <text evidence="2">The sequence shown here is derived from an EMBL/GenBank/DDBJ whole genome shotgun (WGS) entry which is preliminary data.</text>
</comment>
<proteinExistence type="predicted"/>
<dbReference type="AlphaFoldDB" id="A0A1J5Q9C8"/>
<sequence length="87" mass="9515">MRQGVWTQTLDRHVALRGQVQQPLQVGCAQARQGAFEQLFLHPPDAVGAQQRGQRLSRVESMADAQPGADVVGQGPVHQHRRDALGL</sequence>
<feature type="region of interest" description="Disordered" evidence="1">
    <location>
        <begin position="48"/>
        <end position="87"/>
    </location>
</feature>
<dbReference type="EMBL" id="MLJW01002627">
    <property type="protein sequence ID" value="OIQ74091.1"/>
    <property type="molecule type" value="Genomic_DNA"/>
</dbReference>
<reference evidence="2" key="1">
    <citation type="submission" date="2016-10" db="EMBL/GenBank/DDBJ databases">
        <title>Sequence of Gallionella enrichment culture.</title>
        <authorList>
            <person name="Poehlein A."/>
            <person name="Muehling M."/>
            <person name="Daniel R."/>
        </authorList>
    </citation>
    <scope>NUCLEOTIDE SEQUENCE</scope>
</reference>
<evidence type="ECO:0000313" key="2">
    <source>
        <dbReference type="EMBL" id="OIQ74091.1"/>
    </source>
</evidence>
<gene>
    <name evidence="2" type="ORF">GALL_442690</name>
</gene>